<proteinExistence type="predicted"/>
<dbReference type="CDD" id="cd03809">
    <property type="entry name" value="GT4_MtfB-like"/>
    <property type="match status" value="1"/>
</dbReference>
<comment type="caution">
    <text evidence="4">The sequence shown here is derived from an EMBL/GenBank/DDBJ whole genome shotgun (WGS) entry which is preliminary data.</text>
</comment>
<dbReference type="SUPFAM" id="SSF53756">
    <property type="entry name" value="UDP-Glycosyltransferase/glycogen phosphorylase"/>
    <property type="match status" value="1"/>
</dbReference>
<dbReference type="AlphaFoldDB" id="A0A0E9N5X8"/>
<dbReference type="Proteomes" id="UP000033121">
    <property type="component" value="Unassembled WGS sequence"/>
</dbReference>
<dbReference type="OrthoDB" id="798298at2"/>
<organism evidence="4 5">
    <name type="scientific">Flavihumibacter petaseus NBRC 106054</name>
    <dbReference type="NCBI Taxonomy" id="1220578"/>
    <lineage>
        <taxon>Bacteria</taxon>
        <taxon>Pseudomonadati</taxon>
        <taxon>Bacteroidota</taxon>
        <taxon>Chitinophagia</taxon>
        <taxon>Chitinophagales</taxon>
        <taxon>Chitinophagaceae</taxon>
        <taxon>Flavihumibacter</taxon>
    </lineage>
</organism>
<dbReference type="Gene3D" id="3.40.50.2000">
    <property type="entry name" value="Glycogen Phosphorylase B"/>
    <property type="match status" value="2"/>
</dbReference>
<dbReference type="PANTHER" id="PTHR46401:SF2">
    <property type="entry name" value="GLYCOSYLTRANSFERASE WBBK-RELATED"/>
    <property type="match status" value="1"/>
</dbReference>
<name>A0A0E9N5X8_9BACT</name>
<evidence type="ECO:0000259" key="2">
    <source>
        <dbReference type="Pfam" id="PF00534"/>
    </source>
</evidence>
<dbReference type="PANTHER" id="PTHR46401">
    <property type="entry name" value="GLYCOSYLTRANSFERASE WBBK-RELATED"/>
    <property type="match status" value="1"/>
</dbReference>
<evidence type="ECO:0000313" key="5">
    <source>
        <dbReference type="Proteomes" id="UP000033121"/>
    </source>
</evidence>
<accession>A0A0E9N5X8</accession>
<gene>
    <name evidence="4" type="ORF">FPE01S_04_04520</name>
</gene>
<evidence type="ECO:0000259" key="3">
    <source>
        <dbReference type="Pfam" id="PF13439"/>
    </source>
</evidence>
<dbReference type="STRING" id="1220578.FPE01S_04_04520"/>
<sequence>MVQLIFRRRNDRSFSIEKVFETVLPFLREQIEINIKEVPVRAGGLSSVWKNIRSLRSLKGDVYHVTGDIHYAVLGFPRRKTVLTIHDCVFMHQSSGLKRWILKKIWLDWPVNHARVITTISEKSKDEIISFTGCNPDKIKVIPNPVSAAFSPSPNNTERTQPVILFIGTKINKNLERAIDAMKGLAIQLWIVGQVTDQQRRALEDAKISWQSWVGVSEEKLVQLYQDCDILLFPSLYEGFGLPVLEAQRVGRAVITSNIMPMKEVAGKGACLVDPNNENDIREGLLKVIGDQQYRKSIIQEGLKNVIPFEAGTIAQQYRSVYAGLLQE</sequence>
<dbReference type="GO" id="GO:0016757">
    <property type="term" value="F:glycosyltransferase activity"/>
    <property type="evidence" value="ECO:0007669"/>
    <property type="project" value="InterPro"/>
</dbReference>
<evidence type="ECO:0000256" key="1">
    <source>
        <dbReference type="ARBA" id="ARBA00022679"/>
    </source>
</evidence>
<protein>
    <submittedName>
        <fullName evidence="4">Putative glycosyltransferase</fullName>
    </submittedName>
</protein>
<dbReference type="InterPro" id="IPR028098">
    <property type="entry name" value="Glyco_trans_4-like_N"/>
</dbReference>
<reference evidence="4 5" key="1">
    <citation type="submission" date="2015-04" db="EMBL/GenBank/DDBJ databases">
        <title>Whole genome shotgun sequence of Flavihumibacter petaseus NBRC 106054.</title>
        <authorList>
            <person name="Miyazawa S."/>
            <person name="Hosoyama A."/>
            <person name="Hashimoto M."/>
            <person name="Noguchi M."/>
            <person name="Tsuchikane K."/>
            <person name="Ohji S."/>
            <person name="Yamazoe A."/>
            <person name="Ichikawa N."/>
            <person name="Kimura A."/>
            <person name="Fujita N."/>
        </authorList>
    </citation>
    <scope>NUCLEOTIDE SEQUENCE [LARGE SCALE GENOMIC DNA]</scope>
    <source>
        <strain evidence="4 5">NBRC 106054</strain>
    </source>
</reference>
<dbReference type="InterPro" id="IPR001296">
    <property type="entry name" value="Glyco_trans_1"/>
</dbReference>
<keyword evidence="1 4" id="KW-0808">Transferase</keyword>
<dbReference type="GO" id="GO:0009103">
    <property type="term" value="P:lipopolysaccharide biosynthetic process"/>
    <property type="evidence" value="ECO:0007669"/>
    <property type="project" value="TreeGrafter"/>
</dbReference>
<evidence type="ECO:0000313" key="4">
    <source>
        <dbReference type="EMBL" id="GAO45208.1"/>
    </source>
</evidence>
<dbReference type="EMBL" id="BBWV01000004">
    <property type="protein sequence ID" value="GAO45208.1"/>
    <property type="molecule type" value="Genomic_DNA"/>
</dbReference>
<feature type="domain" description="Glycosyltransferase subfamily 4-like N-terminal" evidence="3">
    <location>
        <begin position="41"/>
        <end position="147"/>
    </location>
</feature>
<keyword evidence="5" id="KW-1185">Reference proteome</keyword>
<dbReference type="Pfam" id="PF13439">
    <property type="entry name" value="Glyco_transf_4"/>
    <property type="match status" value="1"/>
</dbReference>
<feature type="domain" description="Glycosyl transferase family 1" evidence="2">
    <location>
        <begin position="155"/>
        <end position="302"/>
    </location>
</feature>
<dbReference type="RefSeq" id="WP_046371159.1">
    <property type="nucleotide sequence ID" value="NZ_BBWV01000004.1"/>
</dbReference>
<dbReference type="Pfam" id="PF00534">
    <property type="entry name" value="Glycos_transf_1"/>
    <property type="match status" value="1"/>
</dbReference>